<accession>B2FRV0</accession>
<dbReference type="EnsemblBacteria" id="CAQ44655">
    <property type="protein sequence ID" value="CAQ44655"/>
    <property type="gene ID" value="Smlt1097"/>
</dbReference>
<feature type="transmembrane region" description="Helical" evidence="1">
    <location>
        <begin position="225"/>
        <end position="250"/>
    </location>
</feature>
<feature type="transmembrane region" description="Helical" evidence="1">
    <location>
        <begin position="331"/>
        <end position="352"/>
    </location>
</feature>
<keyword evidence="1 2" id="KW-0812">Transmembrane</keyword>
<feature type="transmembrane region" description="Helical" evidence="1">
    <location>
        <begin position="20"/>
        <end position="38"/>
    </location>
</feature>
<dbReference type="Proteomes" id="UP000008840">
    <property type="component" value="Chromosome"/>
</dbReference>
<dbReference type="InterPro" id="IPR025291">
    <property type="entry name" value="DUF4153"/>
</dbReference>
<dbReference type="Pfam" id="PF13687">
    <property type="entry name" value="DUF4153"/>
    <property type="match status" value="1"/>
</dbReference>
<protein>
    <submittedName>
        <fullName evidence="2">Transmembrane protein</fullName>
    </submittedName>
</protein>
<feature type="transmembrane region" description="Helical" evidence="1">
    <location>
        <begin position="111"/>
        <end position="131"/>
    </location>
</feature>
<evidence type="ECO:0000313" key="2">
    <source>
        <dbReference type="EMBL" id="CAQ44655.1"/>
    </source>
</evidence>
<evidence type="ECO:0000256" key="1">
    <source>
        <dbReference type="SAM" id="Phobius"/>
    </source>
</evidence>
<feature type="transmembrane region" description="Helical" evidence="1">
    <location>
        <begin position="262"/>
        <end position="281"/>
    </location>
</feature>
<dbReference type="KEGG" id="sml:Smlt1097"/>
<dbReference type="EMBL" id="AM743169">
    <property type="protein sequence ID" value="CAQ44655.1"/>
    <property type="molecule type" value="Genomic_DNA"/>
</dbReference>
<feature type="transmembrane region" description="Helical" evidence="1">
    <location>
        <begin position="50"/>
        <end position="72"/>
    </location>
</feature>
<organism evidence="2 3">
    <name type="scientific">Stenotrophomonas maltophilia (strain K279a)</name>
    <dbReference type="NCBI Taxonomy" id="522373"/>
    <lineage>
        <taxon>Bacteria</taxon>
        <taxon>Pseudomonadati</taxon>
        <taxon>Pseudomonadota</taxon>
        <taxon>Gammaproteobacteria</taxon>
        <taxon>Lysobacterales</taxon>
        <taxon>Lysobacteraceae</taxon>
        <taxon>Stenotrophomonas</taxon>
        <taxon>Stenotrophomonas maltophilia group</taxon>
    </lineage>
</organism>
<proteinExistence type="predicted"/>
<feature type="transmembrane region" description="Helical" evidence="1">
    <location>
        <begin position="79"/>
        <end position="99"/>
    </location>
</feature>
<feature type="transmembrane region" description="Helical" evidence="1">
    <location>
        <begin position="152"/>
        <end position="175"/>
    </location>
</feature>
<reference evidence="2 3" key="1">
    <citation type="journal article" date="2008" name="Genome Biol.">
        <title>The complete genome, comparative and functional analysis of Stenotrophomonas maltophilia reveals an organism heavily shielded by drug resistance determinants.</title>
        <authorList>
            <person name="Crossman L.C."/>
            <person name="Gould V.C."/>
            <person name="Dow J.M."/>
            <person name="Vernikos G.S."/>
            <person name="Okazaki A."/>
            <person name="Sebaihia M."/>
            <person name="Saunders D."/>
            <person name="Arrowsmith C."/>
            <person name="Carver T."/>
            <person name="Peters N."/>
            <person name="Adlem E."/>
            <person name="Kerhornou A."/>
            <person name="Lord A."/>
            <person name="Murphy L."/>
            <person name="Seeger K."/>
            <person name="Squares R."/>
            <person name="Rutter S."/>
            <person name="Quail M.A."/>
            <person name="Rajandream M.A."/>
            <person name="Harris D."/>
            <person name="Churcher C."/>
            <person name="Bentley S.D."/>
            <person name="Parkhill J."/>
            <person name="Thomson N.R."/>
            <person name="Avison M.B."/>
        </authorList>
    </citation>
    <scope>NUCLEOTIDE SEQUENCE [LARGE SCALE GENOMIC DNA]</scope>
    <source>
        <strain evidence="2 3">K279a</strain>
    </source>
</reference>
<feature type="transmembrane region" description="Helical" evidence="1">
    <location>
        <begin position="195"/>
        <end position="213"/>
    </location>
</feature>
<feature type="transmembrane region" description="Helical" evidence="1">
    <location>
        <begin position="302"/>
        <end position="325"/>
    </location>
</feature>
<sequence>MVLCHGRSSMQSSTPLTLPARSAIVLLALLQGLMLYAAQELSDAWPFRDIGWRYCWYAWVLAIPSAVALSLVELGQRRLWLQAVLGSTVVLALAAWIGWNLNGETALESGALQLPLTLGMAVAVFVVLPWWQFQLQHGHWRASYPELFERAWQNGLTLALAALFTGLTWLLLWLWSALFQLLDVTVFRDLFRQDAFIALATGSLAGFGVLIGRTQHRAIQITRQVLFAICRGLLPLLSFIAVLFVLSLPLTGLEPLWKTRSAAGLLLVLSLLLVTFTNAVYQQGEDSAPYPLLLRRLVEASLLALPVYAALALYALGLRVVQYGWTVDRFWAVLVAVAVAGYAVGYALAVLRRQRRWLQMLEPVNRWMCWAVLALALLGNSPLLDPVRLTLSSQLARLRADPPAITSSDVNVLRFDLGHRGVRALRELQRDPAITADANAPQVIAAALARTSRWDDGQRLDKGPQDVVALQRALKLAKGSRSPPDDWWQALATRAIDGESCAQSERDCLIVHRDLDGDGTGEVLLCELYTHRGPDCVLYARGRDAHWRRAGSLFGTVSGQAEAINQALRDGKLTLVPPRWPMLSIGGHPALAIDPESESNEPSP</sequence>
<evidence type="ECO:0000313" key="3">
    <source>
        <dbReference type="Proteomes" id="UP000008840"/>
    </source>
</evidence>
<dbReference type="AlphaFoldDB" id="B2FRV0"/>
<keyword evidence="1" id="KW-0472">Membrane</keyword>
<keyword evidence="3" id="KW-1185">Reference proteome</keyword>
<keyword evidence="1" id="KW-1133">Transmembrane helix</keyword>
<name>B2FRV0_STRMK</name>
<dbReference type="HOGENOM" id="CLU_030637_1_1_6"/>
<dbReference type="eggNOG" id="COG3449">
    <property type="taxonomic scope" value="Bacteria"/>
</dbReference>
<gene>
    <name evidence="2" type="primary">yhgE</name>
    <name evidence="2" type="ordered locus">Smlt1097</name>
</gene>